<sequence length="254" mass="27672">MTLSEDLNFADQGEEFDSGASPYPVVFGISFTPQIIGIIAGVVGLFGALFILLNMVMPAWDNYQQQQAKSGELQGQIDQKKATLKQIDQVKKDLADAKQQKIQVLGLFSNEKTLDTLLLDLNRLVESGNAQVPPNAVKAKLQKFAPTTNKAEPITDGSLGVAVDNKLKRISINVEFIGTYEQTQSILRNIERLQPLLIVRDYQSVLAPVQANTQSGKVIRQVGPPPITTSFQLQALIPLTPEELAAAVPKAPPK</sequence>
<feature type="transmembrane region" description="Helical" evidence="1">
    <location>
        <begin position="35"/>
        <end position="56"/>
    </location>
</feature>
<keyword evidence="1" id="KW-1133">Transmembrane helix</keyword>
<keyword evidence="1" id="KW-0812">Transmembrane</keyword>
<keyword evidence="1" id="KW-0472">Membrane</keyword>
<evidence type="ECO:0000313" key="3">
    <source>
        <dbReference type="Proteomes" id="UP000218287"/>
    </source>
</evidence>
<organism evidence="2 3">
    <name type="scientific">Anabaenopsis circularis NIES-21</name>
    <dbReference type="NCBI Taxonomy" id="1085406"/>
    <lineage>
        <taxon>Bacteria</taxon>
        <taxon>Bacillati</taxon>
        <taxon>Cyanobacteriota</taxon>
        <taxon>Cyanophyceae</taxon>
        <taxon>Nostocales</taxon>
        <taxon>Nodulariaceae</taxon>
        <taxon>Anabaenopsis</taxon>
    </lineage>
</organism>
<dbReference type="OrthoDB" id="483469at2"/>
<evidence type="ECO:0000313" key="2">
    <source>
        <dbReference type="EMBL" id="BAY18264.1"/>
    </source>
</evidence>
<reference evidence="2 3" key="1">
    <citation type="submission" date="2017-06" db="EMBL/GenBank/DDBJ databases">
        <title>Genome sequencing of cyanobaciteial culture collection at National Institute for Environmental Studies (NIES).</title>
        <authorList>
            <person name="Hirose Y."/>
            <person name="Shimura Y."/>
            <person name="Fujisawa T."/>
            <person name="Nakamura Y."/>
            <person name="Kawachi M."/>
        </authorList>
    </citation>
    <scope>NUCLEOTIDE SEQUENCE [LARGE SCALE GENOMIC DNA]</scope>
    <source>
        <strain evidence="2 3">NIES-21</strain>
    </source>
</reference>
<dbReference type="Proteomes" id="UP000218287">
    <property type="component" value="Chromosome"/>
</dbReference>
<name>A0A1Z4GL78_9CYAN</name>
<gene>
    <name evidence="2" type="ORF">NIES21_41080</name>
</gene>
<keyword evidence="3" id="KW-1185">Reference proteome</keyword>
<evidence type="ECO:0008006" key="4">
    <source>
        <dbReference type="Google" id="ProtNLM"/>
    </source>
</evidence>
<protein>
    <recommendedName>
        <fullName evidence="4">Type IV pilus assembly protein PilO</fullName>
    </recommendedName>
</protein>
<accession>A0A1Z4GL78</accession>
<dbReference type="AlphaFoldDB" id="A0A1Z4GL78"/>
<proteinExistence type="predicted"/>
<evidence type="ECO:0000256" key="1">
    <source>
        <dbReference type="SAM" id="Phobius"/>
    </source>
</evidence>
<dbReference type="EMBL" id="AP018174">
    <property type="protein sequence ID" value="BAY18264.1"/>
    <property type="molecule type" value="Genomic_DNA"/>
</dbReference>